<accession>A0A564YSP5</accession>
<dbReference type="AlphaFoldDB" id="A0A564YSP5"/>
<dbReference type="SUPFAM" id="SSF48371">
    <property type="entry name" value="ARM repeat"/>
    <property type="match status" value="1"/>
</dbReference>
<keyword evidence="4" id="KW-1185">Reference proteome</keyword>
<dbReference type="GO" id="GO:0005737">
    <property type="term" value="C:cytoplasm"/>
    <property type="evidence" value="ECO:0007669"/>
    <property type="project" value="TreeGrafter"/>
</dbReference>
<evidence type="ECO:0000256" key="1">
    <source>
        <dbReference type="SAM" id="MobiDB-lite"/>
    </source>
</evidence>
<dbReference type="InterPro" id="IPR058537">
    <property type="entry name" value="TPR_TNPO3_IPO13_4th"/>
</dbReference>
<protein>
    <recommendedName>
        <fullName evidence="2">Exportin-1/Importin-beta-like domain-containing protein</fullName>
    </recommendedName>
</protein>
<sequence length="1101" mass="123230">MEPTLETALQAIDALYVNPENSVKEGASKWLCEFQKSVYAWEIADKLLYLNRDLNSSYFGAQTIRIKIQMYFAELPPSSHEGLKDSLLNHVKKITKETPKSITNQLCLALADLYCQMVHWKDGITDIVNSLSSNDVSSLYLLDILRFIAEEMNSKTLRLGLNRRHALKADLEQHKNLVSDFLVFKMKDADPLILSKIFKCLTSWWDHSGIMTESDVRAELLEGAFYVLQHSDSCPEETCEDASDWIVSLVTYCPTTTGYHCEMLSVLQANIYALQEVFQRCCVQATKTMDESVAEGFVKRASLIGVIFAELTNTVRNALVKKPTAPGSGAPGDLQTLDCLISVLEAPRPVCCIQSVRQTFQALDCLAENAVENGYHYNSEHKRISGDNPPAGELNPRILINSYFTRVVFVLTRLCVNDSDDLETADEVREFREDVYTIMSTIVDLVGADVVFGELFNRIMQLQEMNNAGNASHLLREAEACLFMMTTLARRLSFHDPEGHIASLITSFVLPCLASKPSPSMQEVICILFSELAVWIVVHPEIRRQIVEQLIQIIESAADLTESNFERGQKQVVCEALAALGKLCQSCRARRASSDKDCTPCDGIIDEQWNDLIYRVTYTIPLFARVPNTEAQTFYEGVTRALMTTIAYLPRDGIDPRPARLALPERLAQLLSVNIQCINKLMEQNQPIKLKDKNTDPAIWLDLIAAVFRITPIFLPRLDDAYRRSRMNSTSNSSEGDQHRQAEVDSLSESAQTCLNGCLNVFISMVWPVLSRCLEVYSSKNHVMERCCRVIRFVVRTFSVNLRDVLPDIANKLVQSYQQDQHSCFLYLTGVLTDVFGDLPECRHGLVSLFETLAPPTLNSLSGSLAEQPYVVEDLYRLCVRLVQRCATTFLANPNVDIYALLNTALESLTLFTLNQISAGSGEDSDGEKEEPNPGDSRRSDPKATQSATGAVAHFLQEVLTFTSESSEDTPAAILSGQELSQLRDESALAARRLMFWVLKPEEMCGGQRLTTTCIHSCCNGLSDDLFPEVSSLLLGLKMMVPRDLFLAWMDRALEGLPVVRADGLVQATEQQLADFKEGIMIATRDHSITRALDAFVVLFR</sequence>
<dbReference type="Proteomes" id="UP000321570">
    <property type="component" value="Unassembled WGS sequence"/>
</dbReference>
<dbReference type="InterPro" id="IPR013598">
    <property type="entry name" value="Exportin-1/Importin-b-like"/>
</dbReference>
<evidence type="ECO:0000313" key="3">
    <source>
        <dbReference type="EMBL" id="VUZ50200.1"/>
    </source>
</evidence>
<feature type="region of interest" description="Disordered" evidence="1">
    <location>
        <begin position="920"/>
        <end position="944"/>
    </location>
</feature>
<evidence type="ECO:0000259" key="2">
    <source>
        <dbReference type="Pfam" id="PF08389"/>
    </source>
</evidence>
<dbReference type="InterPro" id="IPR011989">
    <property type="entry name" value="ARM-like"/>
</dbReference>
<dbReference type="GO" id="GO:0006606">
    <property type="term" value="P:protein import into nucleus"/>
    <property type="evidence" value="ECO:0007669"/>
    <property type="project" value="TreeGrafter"/>
</dbReference>
<dbReference type="Pfam" id="PF08389">
    <property type="entry name" value="Xpo1"/>
    <property type="match status" value="1"/>
</dbReference>
<dbReference type="Pfam" id="PF24139">
    <property type="entry name" value="TPR_TNPO3_IPO13_4th"/>
    <property type="match status" value="1"/>
</dbReference>
<dbReference type="InterPro" id="IPR051345">
    <property type="entry name" value="Importin_beta-like_NTR"/>
</dbReference>
<dbReference type="PANTHER" id="PTHR12363:SF42">
    <property type="entry name" value="TRANSPORTIN-3"/>
    <property type="match status" value="1"/>
</dbReference>
<reference evidence="3 4" key="1">
    <citation type="submission" date="2019-07" db="EMBL/GenBank/DDBJ databases">
        <authorList>
            <person name="Jastrzebski P J."/>
            <person name="Paukszto L."/>
            <person name="Jastrzebski P J."/>
        </authorList>
    </citation>
    <scope>NUCLEOTIDE SEQUENCE [LARGE SCALE GENOMIC DNA]</scope>
    <source>
        <strain evidence="3 4">WMS-il1</strain>
    </source>
</reference>
<dbReference type="EMBL" id="CABIJS010000355">
    <property type="protein sequence ID" value="VUZ50200.1"/>
    <property type="molecule type" value="Genomic_DNA"/>
</dbReference>
<proteinExistence type="predicted"/>
<feature type="compositionally biased region" description="Basic and acidic residues" evidence="1">
    <location>
        <begin position="930"/>
        <end position="942"/>
    </location>
</feature>
<name>A0A564YSP5_HYMDI</name>
<evidence type="ECO:0000313" key="4">
    <source>
        <dbReference type="Proteomes" id="UP000321570"/>
    </source>
</evidence>
<dbReference type="PANTHER" id="PTHR12363">
    <property type="entry name" value="TRANSPORTIN 3 AND IMPORTIN 13"/>
    <property type="match status" value="1"/>
</dbReference>
<dbReference type="InterPro" id="IPR016024">
    <property type="entry name" value="ARM-type_fold"/>
</dbReference>
<organism evidence="3 4">
    <name type="scientific">Hymenolepis diminuta</name>
    <name type="common">Rat tapeworm</name>
    <dbReference type="NCBI Taxonomy" id="6216"/>
    <lineage>
        <taxon>Eukaryota</taxon>
        <taxon>Metazoa</taxon>
        <taxon>Spiralia</taxon>
        <taxon>Lophotrochozoa</taxon>
        <taxon>Platyhelminthes</taxon>
        <taxon>Cestoda</taxon>
        <taxon>Eucestoda</taxon>
        <taxon>Cyclophyllidea</taxon>
        <taxon>Hymenolepididae</taxon>
        <taxon>Hymenolepis</taxon>
    </lineage>
</organism>
<feature type="domain" description="Exportin-1/Importin-beta-like" evidence="2">
    <location>
        <begin position="99"/>
        <end position="233"/>
    </location>
</feature>
<gene>
    <name evidence="3" type="ORF">WMSIL1_LOCUS9170</name>
</gene>
<dbReference type="Gene3D" id="1.25.10.10">
    <property type="entry name" value="Leucine-rich Repeat Variant"/>
    <property type="match status" value="2"/>
</dbReference>